<dbReference type="RefSeq" id="WP_204057370.1">
    <property type="nucleotide sequence ID" value="NZ_BAAAGP010000011.1"/>
</dbReference>
<feature type="compositionally biased region" description="Basic and acidic residues" evidence="1">
    <location>
        <begin position="65"/>
        <end position="75"/>
    </location>
</feature>
<organism evidence="2 3">
    <name type="scientific">Microbispora corallina</name>
    <dbReference type="NCBI Taxonomy" id="83302"/>
    <lineage>
        <taxon>Bacteria</taxon>
        <taxon>Bacillati</taxon>
        <taxon>Actinomycetota</taxon>
        <taxon>Actinomycetes</taxon>
        <taxon>Streptosporangiales</taxon>
        <taxon>Streptosporangiaceae</taxon>
        <taxon>Microbispora</taxon>
    </lineage>
</organism>
<feature type="compositionally biased region" description="Low complexity" evidence="1">
    <location>
        <begin position="76"/>
        <end position="87"/>
    </location>
</feature>
<comment type="caution">
    <text evidence="2">The sequence shown here is derived from an EMBL/GenBank/DDBJ whole genome shotgun (WGS) entry which is preliminary data.</text>
</comment>
<sequence>MPYREQIGGGNVPRTGGPSGGPVGDLEPPAQPTLDGGPAARAAAEAAPEPPAARPRAVPGETAIDDAKPARREDAAAQQRAAEAAAQARREAQRPRIGDLIPADGPKVSAEERSRVKDEFFKVIAGKYAGLTVKPDAIAINRSNEQDWVIVSGEIRNSAGEEVGFF</sequence>
<feature type="compositionally biased region" description="Basic and acidic residues" evidence="1">
    <location>
        <begin position="88"/>
        <end position="97"/>
    </location>
</feature>
<name>A0ABQ4FYJ0_9ACTN</name>
<proteinExistence type="predicted"/>
<feature type="compositionally biased region" description="Low complexity" evidence="1">
    <location>
        <begin position="36"/>
        <end position="47"/>
    </location>
</feature>
<feature type="compositionally biased region" description="Gly residues" evidence="1">
    <location>
        <begin position="7"/>
        <end position="23"/>
    </location>
</feature>
<evidence type="ECO:0000256" key="1">
    <source>
        <dbReference type="SAM" id="MobiDB-lite"/>
    </source>
</evidence>
<evidence type="ECO:0000313" key="2">
    <source>
        <dbReference type="EMBL" id="GIH39882.1"/>
    </source>
</evidence>
<gene>
    <name evidence="2" type="ORF">Mco01_28820</name>
</gene>
<dbReference type="Proteomes" id="UP000603904">
    <property type="component" value="Unassembled WGS sequence"/>
</dbReference>
<accession>A0ABQ4FYJ0</accession>
<reference evidence="2 3" key="1">
    <citation type="submission" date="2021-01" db="EMBL/GenBank/DDBJ databases">
        <title>Whole genome shotgun sequence of Microbispora corallina NBRC 16416.</title>
        <authorList>
            <person name="Komaki H."/>
            <person name="Tamura T."/>
        </authorList>
    </citation>
    <scope>NUCLEOTIDE SEQUENCE [LARGE SCALE GENOMIC DNA]</scope>
    <source>
        <strain evidence="2 3">NBRC 16416</strain>
    </source>
</reference>
<feature type="region of interest" description="Disordered" evidence="1">
    <location>
        <begin position="1"/>
        <end position="114"/>
    </location>
</feature>
<dbReference type="EMBL" id="BOOC01000011">
    <property type="protein sequence ID" value="GIH39882.1"/>
    <property type="molecule type" value="Genomic_DNA"/>
</dbReference>
<keyword evidence="3" id="KW-1185">Reference proteome</keyword>
<protein>
    <submittedName>
        <fullName evidence="2">Uncharacterized protein</fullName>
    </submittedName>
</protein>
<evidence type="ECO:0000313" key="3">
    <source>
        <dbReference type="Proteomes" id="UP000603904"/>
    </source>
</evidence>